<name>A0A8D8BMX7_CULPI</name>
<dbReference type="EMBL" id="HBUE01079707">
    <property type="protein sequence ID" value="CAG6476944.1"/>
    <property type="molecule type" value="Transcribed_RNA"/>
</dbReference>
<sequence length="136" mass="15607">MLPELPVTQRSRRQTRYDVRRLQPFLAPINAPDKANLLRVLSRRSLVHYARMEGHRRNLLCHIQPGRQLLRYPPKTVQLLLLGQANQQIPLGNVVNAHGSILQPANRRSALENRRAGEGRNTLAFDDQQVLELVQL</sequence>
<reference evidence="1" key="1">
    <citation type="submission" date="2021-05" db="EMBL/GenBank/DDBJ databases">
        <authorList>
            <person name="Alioto T."/>
            <person name="Alioto T."/>
            <person name="Gomez Garrido J."/>
        </authorList>
    </citation>
    <scope>NUCLEOTIDE SEQUENCE</scope>
</reference>
<proteinExistence type="predicted"/>
<organism evidence="1">
    <name type="scientific">Culex pipiens</name>
    <name type="common">House mosquito</name>
    <dbReference type="NCBI Taxonomy" id="7175"/>
    <lineage>
        <taxon>Eukaryota</taxon>
        <taxon>Metazoa</taxon>
        <taxon>Ecdysozoa</taxon>
        <taxon>Arthropoda</taxon>
        <taxon>Hexapoda</taxon>
        <taxon>Insecta</taxon>
        <taxon>Pterygota</taxon>
        <taxon>Neoptera</taxon>
        <taxon>Endopterygota</taxon>
        <taxon>Diptera</taxon>
        <taxon>Nematocera</taxon>
        <taxon>Culicoidea</taxon>
        <taxon>Culicidae</taxon>
        <taxon>Culicinae</taxon>
        <taxon>Culicini</taxon>
        <taxon>Culex</taxon>
        <taxon>Culex</taxon>
    </lineage>
</organism>
<evidence type="ECO:0000313" key="1">
    <source>
        <dbReference type="EMBL" id="CAG6476944.1"/>
    </source>
</evidence>
<accession>A0A8D8BMX7</accession>
<protein>
    <submittedName>
        <fullName evidence="1">(northern house mosquito) hypothetical protein</fullName>
    </submittedName>
</protein>
<dbReference type="AlphaFoldDB" id="A0A8D8BMX7"/>